<evidence type="ECO:0000313" key="6">
    <source>
        <dbReference type="EMBL" id="BBO31002.1"/>
    </source>
</evidence>
<dbReference type="PROSITE" id="PS00018">
    <property type="entry name" value="EF_HAND_1"/>
    <property type="match status" value="1"/>
</dbReference>
<keyword evidence="2" id="KW-0378">Hydrolase</keyword>
<dbReference type="InterPro" id="IPR018247">
    <property type="entry name" value="EF_Hand_1_Ca_BS"/>
</dbReference>
<dbReference type="Pfam" id="PF00404">
    <property type="entry name" value="Dockerin_1"/>
    <property type="match status" value="1"/>
</dbReference>
<keyword evidence="7" id="KW-1185">Reference proteome</keyword>
<dbReference type="PANTHER" id="PTHR34135:SF2">
    <property type="entry name" value="LYSOZYME"/>
    <property type="match status" value="1"/>
</dbReference>
<dbReference type="PROSITE" id="PS51904">
    <property type="entry name" value="GLYCOSYL_HYDROL_F25_2"/>
    <property type="match status" value="1"/>
</dbReference>
<accession>A0A5K7X592</accession>
<evidence type="ECO:0000256" key="4">
    <source>
        <dbReference type="SAM" id="SignalP"/>
    </source>
</evidence>
<dbReference type="Proteomes" id="UP000326837">
    <property type="component" value="Chromosome"/>
</dbReference>
<dbReference type="InterPro" id="IPR036439">
    <property type="entry name" value="Dockerin_dom_sf"/>
</dbReference>
<dbReference type="InterPro" id="IPR002105">
    <property type="entry name" value="Dockerin_1_rpt"/>
</dbReference>
<dbReference type="InterPro" id="IPR013424">
    <property type="entry name" value="Ice-binding_C"/>
</dbReference>
<dbReference type="CDD" id="cd00599">
    <property type="entry name" value="GH25_muramidase"/>
    <property type="match status" value="1"/>
</dbReference>
<sequence length="338" mass="36679">MRFSVRLLSAACAVLAVHVVHSTCHAQYTYGIDVSNYQSSANWTSLKNAGTMFAFVKATEGVDFIDASFTKHMTNASNAGVYVGPYHFGRINSNTSNPNDAIDEANDFVDAIAPYYQQPGRFLRPVLDVENTPGLSTTAANKAYISEWVRDFIGVVQDRLGMDPIIYCNTSYASTYFTTDLTQYDLWVANYNYAPPAIPPASIDGVWNGWDLWQYTDSGAVSGITGGVDRDVYQGTMDEFLTQFLAVPPTGDFNKDGSVDGNDFLIWQRNLGRTSGVSLATGDANGDKLVNDADLQIWKTGFSGAAAVASVAAVPEPATMALAMAAGLAMLNLRRRRM</sequence>
<evidence type="ECO:0000256" key="1">
    <source>
        <dbReference type="ARBA" id="ARBA00010646"/>
    </source>
</evidence>
<feature type="chain" id="PRO_5024933454" description="Ice-binding protein C-terminal domain-containing protein" evidence="4">
    <location>
        <begin position="27"/>
        <end position="338"/>
    </location>
</feature>
<dbReference type="Pfam" id="PF01183">
    <property type="entry name" value="Glyco_hydro_25"/>
    <property type="match status" value="1"/>
</dbReference>
<dbReference type="GO" id="GO:0016998">
    <property type="term" value="P:cell wall macromolecule catabolic process"/>
    <property type="evidence" value="ECO:0007669"/>
    <property type="project" value="InterPro"/>
</dbReference>
<organism evidence="6 7">
    <name type="scientific">Lacipirellula parvula</name>
    <dbReference type="NCBI Taxonomy" id="2650471"/>
    <lineage>
        <taxon>Bacteria</taxon>
        <taxon>Pseudomonadati</taxon>
        <taxon>Planctomycetota</taxon>
        <taxon>Planctomycetia</taxon>
        <taxon>Pirellulales</taxon>
        <taxon>Lacipirellulaceae</taxon>
        <taxon>Lacipirellula</taxon>
    </lineage>
</organism>
<evidence type="ECO:0000256" key="2">
    <source>
        <dbReference type="ARBA" id="ARBA00022801"/>
    </source>
</evidence>
<dbReference type="KEGG" id="lpav:PLANPX_0614"/>
<comment type="similarity">
    <text evidence="1">Belongs to the glycosyl hydrolase 25 family.</text>
</comment>
<evidence type="ECO:0000256" key="3">
    <source>
        <dbReference type="ARBA" id="ARBA00023295"/>
    </source>
</evidence>
<dbReference type="Gene3D" id="3.20.20.80">
    <property type="entry name" value="Glycosidases"/>
    <property type="match status" value="1"/>
</dbReference>
<dbReference type="Gene3D" id="1.10.1330.10">
    <property type="entry name" value="Dockerin domain"/>
    <property type="match status" value="1"/>
</dbReference>
<gene>
    <name evidence="6" type="ORF">PLANPX_0614</name>
</gene>
<feature type="domain" description="Ice-binding protein C-terminal" evidence="5">
    <location>
        <begin position="313"/>
        <end position="336"/>
    </location>
</feature>
<dbReference type="SUPFAM" id="SSF51445">
    <property type="entry name" value="(Trans)glycosidases"/>
    <property type="match status" value="1"/>
</dbReference>
<proteinExistence type="inferred from homology"/>
<protein>
    <recommendedName>
        <fullName evidence="5">Ice-binding protein C-terminal domain-containing protein</fullName>
    </recommendedName>
</protein>
<name>A0A5K7X592_9BACT</name>
<dbReference type="InterPro" id="IPR018077">
    <property type="entry name" value="Glyco_hydro_fam25_subgr"/>
</dbReference>
<dbReference type="GO" id="GO:0009253">
    <property type="term" value="P:peptidoglycan catabolic process"/>
    <property type="evidence" value="ECO:0007669"/>
    <property type="project" value="InterPro"/>
</dbReference>
<keyword evidence="4" id="KW-0732">Signal</keyword>
<dbReference type="SMART" id="SM00641">
    <property type="entry name" value="Glyco_25"/>
    <property type="match status" value="1"/>
</dbReference>
<evidence type="ECO:0000259" key="5">
    <source>
        <dbReference type="Pfam" id="PF07589"/>
    </source>
</evidence>
<keyword evidence="3" id="KW-0326">Glycosidase</keyword>
<dbReference type="RefSeq" id="WP_152097229.1">
    <property type="nucleotide sequence ID" value="NZ_AP021861.1"/>
</dbReference>
<dbReference type="EMBL" id="AP021861">
    <property type="protein sequence ID" value="BBO31002.1"/>
    <property type="molecule type" value="Genomic_DNA"/>
</dbReference>
<feature type="signal peptide" evidence="4">
    <location>
        <begin position="1"/>
        <end position="26"/>
    </location>
</feature>
<dbReference type="SUPFAM" id="SSF63446">
    <property type="entry name" value="Type I dockerin domain"/>
    <property type="match status" value="1"/>
</dbReference>
<dbReference type="GO" id="GO:0000272">
    <property type="term" value="P:polysaccharide catabolic process"/>
    <property type="evidence" value="ECO:0007669"/>
    <property type="project" value="InterPro"/>
</dbReference>
<dbReference type="PANTHER" id="PTHR34135">
    <property type="entry name" value="LYSOZYME"/>
    <property type="match status" value="1"/>
</dbReference>
<evidence type="ECO:0000313" key="7">
    <source>
        <dbReference type="Proteomes" id="UP000326837"/>
    </source>
</evidence>
<dbReference type="InterPro" id="IPR017853">
    <property type="entry name" value="GH"/>
</dbReference>
<dbReference type="InterPro" id="IPR002053">
    <property type="entry name" value="Glyco_hydro_25"/>
</dbReference>
<dbReference type="NCBIfam" id="TIGR02595">
    <property type="entry name" value="PEP_CTERM"/>
    <property type="match status" value="1"/>
</dbReference>
<dbReference type="AlphaFoldDB" id="A0A5K7X592"/>
<dbReference type="GO" id="GO:0003796">
    <property type="term" value="F:lysozyme activity"/>
    <property type="evidence" value="ECO:0007669"/>
    <property type="project" value="InterPro"/>
</dbReference>
<reference evidence="7" key="1">
    <citation type="submission" date="2019-10" db="EMBL/GenBank/DDBJ databases">
        <title>Lacipirellula parvula gen. nov., sp. nov., representing a lineage of planctomycetes widespread in freshwater anoxic habitats, and description of the family Lacipirellulaceae.</title>
        <authorList>
            <person name="Dedysh S.N."/>
            <person name="Kulichevskaya I.S."/>
            <person name="Beletsky A.V."/>
            <person name="Rakitin A.L."/>
            <person name="Mardanov A.V."/>
            <person name="Ivanova A.A."/>
            <person name="Saltykova V.X."/>
            <person name="Rijpstra W.I.C."/>
            <person name="Sinninghe Damste J.S."/>
            <person name="Ravin N.V."/>
        </authorList>
    </citation>
    <scope>NUCLEOTIDE SEQUENCE [LARGE SCALE GENOMIC DNA]</scope>
    <source>
        <strain evidence="7">PX69</strain>
    </source>
</reference>
<dbReference type="Pfam" id="PF07589">
    <property type="entry name" value="PEP-CTERM"/>
    <property type="match status" value="1"/>
</dbReference>